<reference evidence="2 3" key="1">
    <citation type="journal article" date="2014" name="Science">
        <title>Plant genetics. Early allopolyploid evolution in the post-Neolithic Brassica napus oilseed genome.</title>
        <authorList>
            <person name="Chalhoub B."/>
            <person name="Denoeud F."/>
            <person name="Liu S."/>
            <person name="Parkin I.A."/>
            <person name="Tang H."/>
            <person name="Wang X."/>
            <person name="Chiquet J."/>
            <person name="Belcram H."/>
            <person name="Tong C."/>
            <person name="Samans B."/>
            <person name="Correa M."/>
            <person name="Da Silva C."/>
            <person name="Just J."/>
            <person name="Falentin C."/>
            <person name="Koh C.S."/>
            <person name="Le Clainche I."/>
            <person name="Bernard M."/>
            <person name="Bento P."/>
            <person name="Noel B."/>
            <person name="Labadie K."/>
            <person name="Alberti A."/>
            <person name="Charles M."/>
            <person name="Arnaud D."/>
            <person name="Guo H."/>
            <person name="Daviaud C."/>
            <person name="Alamery S."/>
            <person name="Jabbari K."/>
            <person name="Zhao M."/>
            <person name="Edger P.P."/>
            <person name="Chelaifa H."/>
            <person name="Tack D."/>
            <person name="Lassalle G."/>
            <person name="Mestiri I."/>
            <person name="Schnel N."/>
            <person name="Le Paslier M.C."/>
            <person name="Fan G."/>
            <person name="Renault V."/>
            <person name="Bayer P.E."/>
            <person name="Golicz A.A."/>
            <person name="Manoli S."/>
            <person name="Lee T.H."/>
            <person name="Thi V.H."/>
            <person name="Chalabi S."/>
            <person name="Hu Q."/>
            <person name="Fan C."/>
            <person name="Tollenaere R."/>
            <person name="Lu Y."/>
            <person name="Battail C."/>
            <person name="Shen J."/>
            <person name="Sidebottom C.H."/>
            <person name="Wang X."/>
            <person name="Canaguier A."/>
            <person name="Chauveau A."/>
            <person name="Berard A."/>
            <person name="Deniot G."/>
            <person name="Guan M."/>
            <person name="Liu Z."/>
            <person name="Sun F."/>
            <person name="Lim Y.P."/>
            <person name="Lyons E."/>
            <person name="Town C.D."/>
            <person name="Bancroft I."/>
            <person name="Wang X."/>
            <person name="Meng J."/>
            <person name="Ma J."/>
            <person name="Pires J.C."/>
            <person name="King G.J."/>
            <person name="Brunel D."/>
            <person name="Delourme R."/>
            <person name="Renard M."/>
            <person name="Aury J.M."/>
            <person name="Adams K.L."/>
            <person name="Batley J."/>
            <person name="Snowdon R.J."/>
            <person name="Tost J."/>
            <person name="Edwards D."/>
            <person name="Zhou Y."/>
            <person name="Hua W."/>
            <person name="Sharpe A.G."/>
            <person name="Paterson A.H."/>
            <person name="Guan C."/>
            <person name="Wincker P."/>
        </authorList>
    </citation>
    <scope>NUCLEOTIDE SEQUENCE [LARGE SCALE GENOMIC DNA]</scope>
    <source>
        <strain evidence="3">cv. Darmor-bzh</strain>
    </source>
</reference>
<dbReference type="Gramene" id="CDY17782">
    <property type="protein sequence ID" value="CDY17782"/>
    <property type="gene ID" value="GSBRNA2T00002040001"/>
</dbReference>
<dbReference type="Gene3D" id="3.40.50.1110">
    <property type="entry name" value="SGNH hydrolase"/>
    <property type="match status" value="1"/>
</dbReference>
<dbReference type="InterPro" id="IPR051058">
    <property type="entry name" value="GDSL_Est/Lipase"/>
</dbReference>
<dbReference type="GO" id="GO:0016787">
    <property type="term" value="F:hydrolase activity"/>
    <property type="evidence" value="ECO:0007669"/>
    <property type="project" value="UniProtKB-KW"/>
</dbReference>
<dbReference type="PANTHER" id="PTHR45648">
    <property type="entry name" value="GDSL LIPASE/ACYLHYDROLASE FAMILY PROTEIN (AFU_ORTHOLOGUE AFUA_4G14700)"/>
    <property type="match status" value="1"/>
</dbReference>
<dbReference type="AlphaFoldDB" id="A0A078FYA2"/>
<keyword evidence="1" id="KW-0378">Hydrolase</keyword>
<gene>
    <name evidence="2" type="primary">BnaC08g21900D</name>
    <name evidence="2" type="ORF">GSBRNA2T00002040001</name>
</gene>
<dbReference type="EMBL" id="LK032077">
    <property type="protein sequence ID" value="CDY17782.1"/>
    <property type="molecule type" value="Genomic_DNA"/>
</dbReference>
<proteinExistence type="predicted"/>
<dbReference type="Proteomes" id="UP000028999">
    <property type="component" value="Unassembled WGS sequence"/>
</dbReference>
<evidence type="ECO:0000313" key="3">
    <source>
        <dbReference type="Proteomes" id="UP000028999"/>
    </source>
</evidence>
<organism evidence="2 3">
    <name type="scientific">Brassica napus</name>
    <name type="common">Rape</name>
    <dbReference type="NCBI Taxonomy" id="3708"/>
    <lineage>
        <taxon>Eukaryota</taxon>
        <taxon>Viridiplantae</taxon>
        <taxon>Streptophyta</taxon>
        <taxon>Embryophyta</taxon>
        <taxon>Tracheophyta</taxon>
        <taxon>Spermatophyta</taxon>
        <taxon>Magnoliopsida</taxon>
        <taxon>eudicotyledons</taxon>
        <taxon>Gunneridae</taxon>
        <taxon>Pentapetalae</taxon>
        <taxon>rosids</taxon>
        <taxon>malvids</taxon>
        <taxon>Brassicales</taxon>
        <taxon>Brassicaceae</taxon>
        <taxon>Brassiceae</taxon>
        <taxon>Brassica</taxon>
    </lineage>
</organism>
<dbReference type="InterPro" id="IPR036514">
    <property type="entry name" value="SGNH_hydro_sf"/>
</dbReference>
<dbReference type="PANTHER" id="PTHR45648:SF139">
    <property type="entry name" value="GDSL ESTERASE_LIPASE"/>
    <property type="match status" value="1"/>
</dbReference>
<name>A0A078FYA2_BRANA</name>
<dbReference type="STRING" id="3708.A0A078FYA2"/>
<accession>A0A078FYA2</accession>
<protein>
    <submittedName>
        <fullName evidence="2">BnaC08g21900D protein</fullName>
    </submittedName>
</protein>
<sequence>MQRQINFTGDAAAEGFIRGAAAESFTGGAATKSFTREATAESFTRDALQRASLKTRGKKKVIGDTETVSFIGDVAVESFTGDASAENLRVEYLSDTACEPPKFFHRQRKNSLRRSHLRGQLKRLYGRKFVVGNVARIGCLPYQRSTNQLKDKQCVDLTNKLTLQYNARLKDLLLVELKDSLKDVHFVYASVYHGPHCQLQRIWTAREACCGTEGRLAGILPCGPTSCLCKDRSKLVVLGPVPA</sequence>
<dbReference type="PaxDb" id="3708-A0A078FYA2"/>
<keyword evidence="3" id="KW-1185">Reference proteome</keyword>
<evidence type="ECO:0000313" key="2">
    <source>
        <dbReference type="EMBL" id="CDY17782.1"/>
    </source>
</evidence>
<evidence type="ECO:0000256" key="1">
    <source>
        <dbReference type="ARBA" id="ARBA00022801"/>
    </source>
</evidence>